<feature type="transmembrane region" description="Helical" evidence="1">
    <location>
        <begin position="16"/>
        <end position="35"/>
    </location>
</feature>
<evidence type="ECO:0000256" key="1">
    <source>
        <dbReference type="SAM" id="Phobius"/>
    </source>
</evidence>
<dbReference type="PANTHER" id="PTHR33829:SF2">
    <property type="entry name" value="OS04G0386700 PROTEIN"/>
    <property type="match status" value="1"/>
</dbReference>
<reference evidence="3" key="1">
    <citation type="submission" date="2021-08" db="EMBL/GenBank/DDBJ databases">
        <title>WGS assembly of Ceratopteris richardii.</title>
        <authorList>
            <person name="Marchant D.B."/>
            <person name="Chen G."/>
            <person name="Jenkins J."/>
            <person name="Shu S."/>
            <person name="Leebens-Mack J."/>
            <person name="Grimwood J."/>
            <person name="Schmutz J."/>
            <person name="Soltis P."/>
            <person name="Soltis D."/>
            <person name="Chen Z.-H."/>
        </authorList>
    </citation>
    <scope>NUCLEOTIDE SEQUENCE</scope>
    <source>
        <strain evidence="3">Whitten #5841</strain>
        <tissue evidence="3">Leaf</tissue>
    </source>
</reference>
<gene>
    <name evidence="3" type="ORF">KP509_25G070200</name>
</gene>
<dbReference type="AlphaFoldDB" id="A0A8T2RUB7"/>
<feature type="domain" description="DUF7733" evidence="2">
    <location>
        <begin position="121"/>
        <end position="314"/>
    </location>
</feature>
<evidence type="ECO:0000313" key="3">
    <source>
        <dbReference type="EMBL" id="KAH7299033.1"/>
    </source>
</evidence>
<dbReference type="EMBL" id="CM035430">
    <property type="protein sequence ID" value="KAH7299033.1"/>
    <property type="molecule type" value="Genomic_DNA"/>
</dbReference>
<feature type="transmembrane region" description="Helical" evidence="1">
    <location>
        <begin position="181"/>
        <end position="203"/>
    </location>
</feature>
<keyword evidence="1" id="KW-1133">Transmembrane helix</keyword>
<keyword evidence="1" id="KW-0472">Membrane</keyword>
<accession>A0A8T2RUB7</accession>
<evidence type="ECO:0000313" key="4">
    <source>
        <dbReference type="Proteomes" id="UP000825935"/>
    </source>
</evidence>
<dbReference type="PANTHER" id="PTHR33829">
    <property type="entry name" value="OSJNBA0044M19.10 PROTEIN"/>
    <property type="match status" value="1"/>
</dbReference>
<dbReference type="Proteomes" id="UP000825935">
    <property type="component" value="Chromosome 25"/>
</dbReference>
<protein>
    <recommendedName>
        <fullName evidence="2">DUF7733 domain-containing protein</fullName>
    </recommendedName>
</protein>
<organism evidence="3 4">
    <name type="scientific">Ceratopteris richardii</name>
    <name type="common">Triangle waterfern</name>
    <dbReference type="NCBI Taxonomy" id="49495"/>
    <lineage>
        <taxon>Eukaryota</taxon>
        <taxon>Viridiplantae</taxon>
        <taxon>Streptophyta</taxon>
        <taxon>Embryophyta</taxon>
        <taxon>Tracheophyta</taxon>
        <taxon>Polypodiopsida</taxon>
        <taxon>Polypodiidae</taxon>
        <taxon>Polypodiales</taxon>
        <taxon>Pteridineae</taxon>
        <taxon>Pteridaceae</taxon>
        <taxon>Parkerioideae</taxon>
        <taxon>Ceratopteris</taxon>
    </lineage>
</organism>
<name>A0A8T2RUB7_CERRI</name>
<keyword evidence="1" id="KW-0812">Transmembrane</keyword>
<evidence type="ECO:0000259" key="2">
    <source>
        <dbReference type="Pfam" id="PF24867"/>
    </source>
</evidence>
<sequence length="458" mass="52114">MCSLLMQKVQTSCIQIWKWILTLLSFICAKLRWYGRKLMGTMSRMQDGSKLLQLIGKRIAGLVSSLDPFYSQTRRRGDRRERIVAERTPEMYREETEEYGDEGAVSSSTIQQVLGSKTCIELQLLGFLLVFSLSGLVPPHDIAYPIFVSLYTVLLSKCAFPKYPMQASRMNVFYGGRIFHIFILAGTFVGFFLPFAFLLGSFTRGERKAVQAAVPHLFIFIAQTATELYVTGQHNLSPPCRVILSLLYCSRRLSVLSHWTHESFSQPLHETSEWHDLLWLWFGRCLALANILHCGIYTFCMLIPKFLLRAFDRYIMAKRACNIVCSTHRNTILSSGKDDDISPLQQSVRVHTSPKTVMTAGKNLEESVSDRENTAGEVDIPNTSKVIKEELLVGGKGKRILEGEDMQRDLDLDQAYAVRNKIDNKRSLDASSTKRRIKATESDTIIWDYALQPKKQLP</sequence>
<keyword evidence="4" id="KW-1185">Reference proteome</keyword>
<dbReference type="InterPro" id="IPR056635">
    <property type="entry name" value="DUF7733"/>
</dbReference>
<proteinExistence type="predicted"/>
<dbReference type="Pfam" id="PF24867">
    <property type="entry name" value="DUF7733"/>
    <property type="match status" value="1"/>
</dbReference>
<feature type="transmembrane region" description="Helical" evidence="1">
    <location>
        <begin position="281"/>
        <end position="308"/>
    </location>
</feature>
<dbReference type="OrthoDB" id="1970570at2759"/>
<comment type="caution">
    <text evidence="3">The sequence shown here is derived from an EMBL/GenBank/DDBJ whole genome shotgun (WGS) entry which is preliminary data.</text>
</comment>